<protein>
    <submittedName>
        <fullName evidence="2">Uncharacterized protein</fullName>
    </submittedName>
</protein>
<keyword evidence="3" id="KW-1185">Reference proteome</keyword>
<evidence type="ECO:0000313" key="2">
    <source>
        <dbReference type="EMBL" id="KAK6472865.1"/>
    </source>
</evidence>
<evidence type="ECO:0000313" key="3">
    <source>
        <dbReference type="Proteomes" id="UP001369086"/>
    </source>
</evidence>
<evidence type="ECO:0000256" key="1">
    <source>
        <dbReference type="SAM" id="MobiDB-lite"/>
    </source>
</evidence>
<sequence length="78" mass="8742">MRSYLIKKTARIQSFCLYRICLDLGTHQHYQQGRCLVFINRRSIAATKAAASARRSLPALDSQTAGDMRKPSDSVLGQ</sequence>
<dbReference type="Proteomes" id="UP001369086">
    <property type="component" value="Unassembled WGS sequence"/>
</dbReference>
<dbReference type="EMBL" id="JAHFZB010000028">
    <property type="protein sequence ID" value="KAK6472865.1"/>
    <property type="molecule type" value="Genomic_DNA"/>
</dbReference>
<organism evidence="2 3">
    <name type="scientific">Huso huso</name>
    <name type="common">Beluga</name>
    <name type="synonym">Acipenser huso</name>
    <dbReference type="NCBI Taxonomy" id="61971"/>
    <lineage>
        <taxon>Eukaryota</taxon>
        <taxon>Metazoa</taxon>
        <taxon>Chordata</taxon>
        <taxon>Craniata</taxon>
        <taxon>Vertebrata</taxon>
        <taxon>Euteleostomi</taxon>
        <taxon>Actinopterygii</taxon>
        <taxon>Chondrostei</taxon>
        <taxon>Acipenseriformes</taxon>
        <taxon>Acipenseridae</taxon>
        <taxon>Huso</taxon>
    </lineage>
</organism>
<feature type="region of interest" description="Disordered" evidence="1">
    <location>
        <begin position="53"/>
        <end position="78"/>
    </location>
</feature>
<gene>
    <name evidence="2" type="ORF">HHUSO_G27479</name>
</gene>
<accession>A0ABR0YK05</accession>
<reference evidence="2 3" key="1">
    <citation type="submission" date="2021-05" db="EMBL/GenBank/DDBJ databases">
        <authorList>
            <person name="Zahm M."/>
            <person name="Klopp C."/>
            <person name="Cabau C."/>
            <person name="Kuhl H."/>
            <person name="Suciu R."/>
            <person name="Ciorpac M."/>
            <person name="Holostenco D."/>
            <person name="Gessner J."/>
            <person name="Wuertz S."/>
            <person name="Hohne C."/>
            <person name="Stock M."/>
            <person name="Gislard M."/>
            <person name="Lluch J."/>
            <person name="Milhes M."/>
            <person name="Lampietro C."/>
            <person name="Lopez Roques C."/>
            <person name="Donnadieu C."/>
            <person name="Du K."/>
            <person name="Schartl M."/>
            <person name="Guiguen Y."/>
        </authorList>
    </citation>
    <scope>NUCLEOTIDE SEQUENCE [LARGE SCALE GENOMIC DNA]</scope>
    <source>
        <strain evidence="2">Hh-F2</strain>
        <tissue evidence="2">Blood</tissue>
    </source>
</reference>
<comment type="caution">
    <text evidence="2">The sequence shown here is derived from an EMBL/GenBank/DDBJ whole genome shotgun (WGS) entry which is preliminary data.</text>
</comment>
<name>A0ABR0YK05_HUSHU</name>
<proteinExistence type="predicted"/>